<dbReference type="Pfam" id="PF00239">
    <property type="entry name" value="Resolvase"/>
    <property type="match status" value="1"/>
</dbReference>
<evidence type="ECO:0000256" key="3">
    <source>
        <dbReference type="SAM" id="Coils"/>
    </source>
</evidence>
<dbReference type="EMBL" id="MLJW01004217">
    <property type="protein sequence ID" value="OIQ70412.1"/>
    <property type="molecule type" value="Genomic_DNA"/>
</dbReference>
<evidence type="ECO:0008006" key="7">
    <source>
        <dbReference type="Google" id="ProtNLM"/>
    </source>
</evidence>
<dbReference type="GO" id="GO:0000150">
    <property type="term" value="F:DNA strand exchange activity"/>
    <property type="evidence" value="ECO:0007669"/>
    <property type="project" value="InterPro"/>
</dbReference>
<dbReference type="Gene3D" id="3.40.50.1390">
    <property type="entry name" value="Resolvase, N-terminal catalytic domain"/>
    <property type="match status" value="1"/>
</dbReference>
<dbReference type="InterPro" id="IPR011109">
    <property type="entry name" value="DNA_bind_recombinase_dom"/>
</dbReference>
<dbReference type="CDD" id="cd00338">
    <property type="entry name" value="Ser_Recombinase"/>
    <property type="match status" value="1"/>
</dbReference>
<dbReference type="InterPro" id="IPR036162">
    <property type="entry name" value="Resolvase-like_N_sf"/>
</dbReference>
<evidence type="ECO:0000259" key="4">
    <source>
        <dbReference type="PROSITE" id="PS51736"/>
    </source>
</evidence>
<dbReference type="SUPFAM" id="SSF53041">
    <property type="entry name" value="Resolvase-like"/>
    <property type="match status" value="1"/>
</dbReference>
<keyword evidence="2" id="KW-0233">DNA recombination</keyword>
<keyword evidence="1" id="KW-0238">DNA-binding</keyword>
<sequence length="523" mass="57440">MNETRVYSYRRFSSGRQASGHSLERQSASARAWCAENGYILDEDLVISDLGVSAFAGKNASEGALAVFLAAAKAGRIPRGSILLVESLDRLSRSAIHEAIGLLTSIVVSGVRVVSMIDGKEWNDETIKDTMNFMMSVLLFSREHEESATKAKRVRAAALKKRAAGLPVVTTVHGSGWLIPQDDLQGWLVDMAKAESVKKVFEMAAAGHGGVAIARMANEGKWQSPWRVRANTNTRWEHTQISRLLRDRRTLGEWQPKRMLNGELVTDGDPVLKYFPRIISDELWYSVQNALAGRSGPVRLRGIKGDIFAGLLYCSCGERMERKSAWQRGYARYYCLGRKAGTTNCTPLSEAVLVKEGLPFLARAESSSFSNHEAAIEARNALAAAQEKLKELSQKAANLIDALEQSGSSSYILDRLNVVEKEKAAVDALVEQKKAALTALPVSGYAFGDKIADEAEAAISDKSAVQARHRIASSLALILEKIVWHGSFIMFRTKSGEGIAQMIEKKSLKRVTRRDKKANLTAK</sequence>
<dbReference type="PROSITE" id="PS51737">
    <property type="entry name" value="RECOMBINASE_DNA_BIND"/>
    <property type="match status" value="1"/>
</dbReference>
<dbReference type="PANTHER" id="PTHR30461:SF2">
    <property type="entry name" value="SERINE RECOMBINASE PINE-RELATED"/>
    <property type="match status" value="1"/>
</dbReference>
<dbReference type="PROSITE" id="PS51736">
    <property type="entry name" value="RECOMBINASES_3"/>
    <property type="match status" value="1"/>
</dbReference>
<reference evidence="6" key="1">
    <citation type="submission" date="2016-10" db="EMBL/GenBank/DDBJ databases">
        <title>Sequence of Gallionella enrichment culture.</title>
        <authorList>
            <person name="Poehlein A."/>
            <person name="Muehling M."/>
            <person name="Daniel R."/>
        </authorList>
    </citation>
    <scope>NUCLEOTIDE SEQUENCE</scope>
</reference>
<evidence type="ECO:0000256" key="1">
    <source>
        <dbReference type="ARBA" id="ARBA00023125"/>
    </source>
</evidence>
<feature type="coiled-coil region" evidence="3">
    <location>
        <begin position="375"/>
        <end position="406"/>
    </location>
</feature>
<name>A0A1J5PS43_9ZZZZ</name>
<dbReference type="PANTHER" id="PTHR30461">
    <property type="entry name" value="DNA-INVERTASE FROM LAMBDOID PROPHAGE"/>
    <property type="match status" value="1"/>
</dbReference>
<comment type="caution">
    <text evidence="6">The sequence shown here is derived from an EMBL/GenBank/DDBJ whole genome shotgun (WGS) entry which is preliminary data.</text>
</comment>
<dbReference type="AlphaFoldDB" id="A0A1J5PS43"/>
<evidence type="ECO:0000259" key="5">
    <source>
        <dbReference type="PROSITE" id="PS51737"/>
    </source>
</evidence>
<dbReference type="InterPro" id="IPR038109">
    <property type="entry name" value="DNA_bind_recomb_sf"/>
</dbReference>
<dbReference type="InterPro" id="IPR006119">
    <property type="entry name" value="Resolv_N"/>
</dbReference>
<organism evidence="6">
    <name type="scientific">mine drainage metagenome</name>
    <dbReference type="NCBI Taxonomy" id="410659"/>
    <lineage>
        <taxon>unclassified sequences</taxon>
        <taxon>metagenomes</taxon>
        <taxon>ecological metagenomes</taxon>
    </lineage>
</organism>
<dbReference type="InterPro" id="IPR050639">
    <property type="entry name" value="SSR_resolvase"/>
</dbReference>
<accession>A0A1J5PS43</accession>
<feature type="domain" description="Recombinase" evidence="5">
    <location>
        <begin position="174"/>
        <end position="298"/>
    </location>
</feature>
<gene>
    <name evidence="6" type="ORF">GALL_479760</name>
</gene>
<dbReference type="Gene3D" id="3.90.1750.20">
    <property type="entry name" value="Putative Large Serine Recombinase, Chain B, Domain 2"/>
    <property type="match status" value="1"/>
</dbReference>
<feature type="domain" description="Resolvase/invertase-type recombinase catalytic" evidence="4">
    <location>
        <begin position="5"/>
        <end position="165"/>
    </location>
</feature>
<dbReference type="GO" id="GO:0003677">
    <property type="term" value="F:DNA binding"/>
    <property type="evidence" value="ECO:0007669"/>
    <property type="project" value="UniProtKB-KW"/>
</dbReference>
<protein>
    <recommendedName>
        <fullName evidence="7">Recombinase</fullName>
    </recommendedName>
</protein>
<evidence type="ECO:0000313" key="6">
    <source>
        <dbReference type="EMBL" id="OIQ70412.1"/>
    </source>
</evidence>
<proteinExistence type="predicted"/>
<dbReference type="SMART" id="SM00857">
    <property type="entry name" value="Resolvase"/>
    <property type="match status" value="1"/>
</dbReference>
<dbReference type="Pfam" id="PF07508">
    <property type="entry name" value="Recombinase"/>
    <property type="match status" value="1"/>
</dbReference>
<keyword evidence="3" id="KW-0175">Coiled coil</keyword>
<evidence type="ECO:0000256" key="2">
    <source>
        <dbReference type="ARBA" id="ARBA00023172"/>
    </source>
</evidence>